<keyword evidence="3" id="KW-1003">Cell membrane</keyword>
<name>A0ABV8H3Y1_9BACI</name>
<dbReference type="SUPFAM" id="SSF161098">
    <property type="entry name" value="MetI-like"/>
    <property type="match status" value="1"/>
</dbReference>
<feature type="domain" description="ABC transmembrane type-1" evidence="9">
    <location>
        <begin position="102"/>
        <end position="291"/>
    </location>
</feature>
<keyword evidence="5 7" id="KW-1133">Transmembrane helix</keyword>
<evidence type="ECO:0000313" key="11">
    <source>
        <dbReference type="Proteomes" id="UP001595772"/>
    </source>
</evidence>
<feature type="transmembrane region" description="Helical" evidence="7">
    <location>
        <begin position="36"/>
        <end position="59"/>
    </location>
</feature>
<evidence type="ECO:0000256" key="1">
    <source>
        <dbReference type="ARBA" id="ARBA00004651"/>
    </source>
</evidence>
<evidence type="ECO:0000256" key="3">
    <source>
        <dbReference type="ARBA" id="ARBA00022475"/>
    </source>
</evidence>
<comment type="subcellular location">
    <subcellularLocation>
        <location evidence="1 7">Cell membrane</location>
        <topology evidence="1 7">Multi-pass membrane protein</topology>
    </subcellularLocation>
</comment>
<feature type="transmembrane region" description="Helical" evidence="7">
    <location>
        <begin position="137"/>
        <end position="161"/>
    </location>
</feature>
<feature type="compositionally biased region" description="Basic residues" evidence="8">
    <location>
        <begin position="13"/>
        <end position="23"/>
    </location>
</feature>
<feature type="transmembrane region" description="Helical" evidence="7">
    <location>
        <begin position="101"/>
        <end position="125"/>
    </location>
</feature>
<dbReference type="Gene3D" id="1.10.3720.10">
    <property type="entry name" value="MetI-like"/>
    <property type="match status" value="1"/>
</dbReference>
<dbReference type="Proteomes" id="UP001595772">
    <property type="component" value="Unassembled WGS sequence"/>
</dbReference>
<reference evidence="11" key="1">
    <citation type="journal article" date="2019" name="Int. J. Syst. Evol. Microbiol.">
        <title>The Global Catalogue of Microorganisms (GCM) 10K type strain sequencing project: providing services to taxonomists for standard genome sequencing and annotation.</title>
        <authorList>
            <consortium name="The Broad Institute Genomics Platform"/>
            <consortium name="The Broad Institute Genome Sequencing Center for Infectious Disease"/>
            <person name="Wu L."/>
            <person name="Ma J."/>
        </authorList>
    </citation>
    <scope>NUCLEOTIDE SEQUENCE [LARGE SCALE GENOMIC DNA]</scope>
    <source>
        <strain evidence="11">IBRC-M 10703</strain>
    </source>
</reference>
<dbReference type="PANTHER" id="PTHR43744:SF3">
    <property type="entry name" value="LACTOSE TRANSPORT SYSTEM PERMEASE PROTEIN LACG"/>
    <property type="match status" value="1"/>
</dbReference>
<keyword evidence="4 7" id="KW-0812">Transmembrane</keyword>
<dbReference type="InterPro" id="IPR035906">
    <property type="entry name" value="MetI-like_sf"/>
</dbReference>
<organism evidence="10 11">
    <name type="scientific">Oceanobacillus longus</name>
    <dbReference type="NCBI Taxonomy" id="930120"/>
    <lineage>
        <taxon>Bacteria</taxon>
        <taxon>Bacillati</taxon>
        <taxon>Bacillota</taxon>
        <taxon>Bacilli</taxon>
        <taxon>Bacillales</taxon>
        <taxon>Bacillaceae</taxon>
        <taxon>Oceanobacillus</taxon>
    </lineage>
</organism>
<evidence type="ECO:0000256" key="7">
    <source>
        <dbReference type="RuleBase" id="RU363032"/>
    </source>
</evidence>
<evidence type="ECO:0000256" key="2">
    <source>
        <dbReference type="ARBA" id="ARBA00022448"/>
    </source>
</evidence>
<evidence type="ECO:0000259" key="9">
    <source>
        <dbReference type="PROSITE" id="PS50928"/>
    </source>
</evidence>
<evidence type="ECO:0000256" key="6">
    <source>
        <dbReference type="ARBA" id="ARBA00023136"/>
    </source>
</evidence>
<proteinExistence type="inferred from homology"/>
<feature type="transmembrane region" description="Helical" evidence="7">
    <location>
        <begin position="225"/>
        <end position="247"/>
    </location>
</feature>
<protein>
    <submittedName>
        <fullName evidence="10">Carbohydrate ABC transporter permease</fullName>
    </submittedName>
</protein>
<gene>
    <name evidence="10" type="ORF">ACFOUV_14965</name>
</gene>
<sequence>MEQPVVIEENKKKMANNKGKKPRSGNSRKGLNKRNLFSGSISYLFLIIITCITIVPFLFALSTSLKGANDVLFSIPPQLIPNNITLDNFITVWNTLPIPRYLLNSVILTVFGVVLPLILCSFAAFPLARMRFKGRNFVFMLVIATMMIPGEVTMIPTYLIIDKLGLMGSYTGVILPGAISVMGIFLMRQGFMGIPKEVEESAIIDGANVWQVFWKIMFPMVKPMLGVLAILSFMGAWNSFLWPLLILNNPETYPITLGLYQLQGAFSANTRLVAAGAMIALIPIIIVFVAFQRYFIEAAYSSSVKG</sequence>
<comment type="caution">
    <text evidence="10">The sequence shown here is derived from an EMBL/GenBank/DDBJ whole genome shotgun (WGS) entry which is preliminary data.</text>
</comment>
<dbReference type="Pfam" id="PF00528">
    <property type="entry name" value="BPD_transp_1"/>
    <property type="match status" value="1"/>
</dbReference>
<dbReference type="RefSeq" id="WP_379497587.1">
    <property type="nucleotide sequence ID" value="NZ_JBHSAO010000011.1"/>
</dbReference>
<comment type="similarity">
    <text evidence="7">Belongs to the binding-protein-dependent transport system permease family.</text>
</comment>
<dbReference type="InterPro" id="IPR000515">
    <property type="entry name" value="MetI-like"/>
</dbReference>
<dbReference type="PROSITE" id="PS50928">
    <property type="entry name" value="ABC_TM1"/>
    <property type="match status" value="1"/>
</dbReference>
<keyword evidence="6 7" id="KW-0472">Membrane</keyword>
<evidence type="ECO:0000313" key="10">
    <source>
        <dbReference type="EMBL" id="MFC4025094.1"/>
    </source>
</evidence>
<feature type="region of interest" description="Disordered" evidence="8">
    <location>
        <begin position="1"/>
        <end position="30"/>
    </location>
</feature>
<dbReference type="CDD" id="cd06261">
    <property type="entry name" value="TM_PBP2"/>
    <property type="match status" value="1"/>
</dbReference>
<keyword evidence="2 7" id="KW-0813">Transport</keyword>
<keyword evidence="11" id="KW-1185">Reference proteome</keyword>
<dbReference type="PANTHER" id="PTHR43744">
    <property type="entry name" value="ABC TRANSPORTER PERMEASE PROTEIN MG189-RELATED-RELATED"/>
    <property type="match status" value="1"/>
</dbReference>
<accession>A0ABV8H3Y1</accession>
<feature type="transmembrane region" description="Helical" evidence="7">
    <location>
        <begin position="167"/>
        <end position="187"/>
    </location>
</feature>
<feature type="transmembrane region" description="Helical" evidence="7">
    <location>
        <begin position="272"/>
        <end position="291"/>
    </location>
</feature>
<dbReference type="EMBL" id="JBHSAO010000011">
    <property type="protein sequence ID" value="MFC4025094.1"/>
    <property type="molecule type" value="Genomic_DNA"/>
</dbReference>
<evidence type="ECO:0000256" key="4">
    <source>
        <dbReference type="ARBA" id="ARBA00022692"/>
    </source>
</evidence>
<evidence type="ECO:0000256" key="8">
    <source>
        <dbReference type="SAM" id="MobiDB-lite"/>
    </source>
</evidence>
<evidence type="ECO:0000256" key="5">
    <source>
        <dbReference type="ARBA" id="ARBA00022989"/>
    </source>
</evidence>